<organism evidence="3 4">
    <name type="scientific">Acidaminococcus intestini</name>
    <dbReference type="NCBI Taxonomy" id="187327"/>
    <lineage>
        <taxon>Bacteria</taxon>
        <taxon>Bacillati</taxon>
        <taxon>Bacillota</taxon>
        <taxon>Negativicutes</taxon>
        <taxon>Acidaminococcales</taxon>
        <taxon>Acidaminococcaceae</taxon>
        <taxon>Acidaminococcus</taxon>
    </lineage>
</organism>
<dbReference type="AlphaFoldDB" id="A0A943EGE6"/>
<evidence type="ECO:0000256" key="1">
    <source>
        <dbReference type="SAM" id="MobiDB-lite"/>
    </source>
</evidence>
<sequence length="127" mass="14601">MELFIFILLLSLMSFSVAFLVYGFCLHFFGASGTKSKIAQWTLTPLVVILWNLLVITRNDISRAILGALPMVALAAFVIYYKVKHGHDDAPEPHEFIEKRTSAKSLKHKEKIRKREEAKRAQREKKK</sequence>
<feature type="transmembrane region" description="Helical" evidence="2">
    <location>
        <begin position="61"/>
        <end position="81"/>
    </location>
</feature>
<feature type="transmembrane region" description="Helical" evidence="2">
    <location>
        <begin position="38"/>
        <end position="55"/>
    </location>
</feature>
<evidence type="ECO:0000313" key="4">
    <source>
        <dbReference type="Proteomes" id="UP000754226"/>
    </source>
</evidence>
<gene>
    <name evidence="3" type="ORF">KHX13_03420</name>
</gene>
<feature type="region of interest" description="Disordered" evidence="1">
    <location>
        <begin position="91"/>
        <end position="127"/>
    </location>
</feature>
<evidence type="ECO:0000313" key="3">
    <source>
        <dbReference type="EMBL" id="MBS5519373.1"/>
    </source>
</evidence>
<accession>A0A943EGE6</accession>
<dbReference type="Proteomes" id="UP000754226">
    <property type="component" value="Unassembled WGS sequence"/>
</dbReference>
<reference evidence="3" key="1">
    <citation type="submission" date="2021-02" db="EMBL/GenBank/DDBJ databases">
        <title>Infant gut strain persistence is associated with maternal origin, phylogeny, and functional potential including surface adhesion and iron acquisition.</title>
        <authorList>
            <person name="Lou Y.C."/>
        </authorList>
    </citation>
    <scope>NUCLEOTIDE SEQUENCE</scope>
    <source>
        <strain evidence="3">L3_106_000M1_dasL3_106_000M1_concoct_15</strain>
    </source>
</reference>
<comment type="caution">
    <text evidence="3">The sequence shown here is derived from an EMBL/GenBank/DDBJ whole genome shotgun (WGS) entry which is preliminary data.</text>
</comment>
<feature type="transmembrane region" description="Helical" evidence="2">
    <location>
        <begin position="6"/>
        <end position="26"/>
    </location>
</feature>
<protein>
    <submittedName>
        <fullName evidence="3">Uncharacterized protein</fullName>
    </submittedName>
</protein>
<keyword evidence="2" id="KW-0472">Membrane</keyword>
<dbReference type="EMBL" id="JAGZCZ010000004">
    <property type="protein sequence ID" value="MBS5519373.1"/>
    <property type="molecule type" value="Genomic_DNA"/>
</dbReference>
<name>A0A943EGE6_9FIRM</name>
<feature type="compositionally biased region" description="Basic and acidic residues" evidence="1">
    <location>
        <begin position="91"/>
        <end position="101"/>
    </location>
</feature>
<keyword evidence="2" id="KW-1133">Transmembrane helix</keyword>
<keyword evidence="2" id="KW-0812">Transmembrane</keyword>
<proteinExistence type="predicted"/>
<evidence type="ECO:0000256" key="2">
    <source>
        <dbReference type="SAM" id="Phobius"/>
    </source>
</evidence>